<dbReference type="Proteomes" id="UP000001542">
    <property type="component" value="Unassembled WGS sequence"/>
</dbReference>
<dbReference type="VEuPathDB" id="TrichDB:TVAG_087160"/>
<feature type="compositionally biased region" description="Polar residues" evidence="1">
    <location>
        <begin position="540"/>
        <end position="598"/>
    </location>
</feature>
<name>A2EN30_TRIV3</name>
<feature type="compositionally biased region" description="Polar residues" evidence="1">
    <location>
        <begin position="882"/>
        <end position="904"/>
    </location>
</feature>
<dbReference type="RefSeq" id="XP_001318161.1">
    <property type="nucleotide sequence ID" value="XM_001318126.1"/>
</dbReference>
<feature type="compositionally biased region" description="Polar residues" evidence="1">
    <location>
        <begin position="611"/>
        <end position="637"/>
    </location>
</feature>
<feature type="compositionally biased region" description="Low complexity" evidence="1">
    <location>
        <begin position="179"/>
        <end position="194"/>
    </location>
</feature>
<feature type="compositionally biased region" description="Polar residues" evidence="1">
    <location>
        <begin position="112"/>
        <end position="121"/>
    </location>
</feature>
<feature type="compositionally biased region" description="Polar residues" evidence="1">
    <location>
        <begin position="196"/>
        <end position="233"/>
    </location>
</feature>
<feature type="compositionally biased region" description="Polar residues" evidence="1">
    <location>
        <begin position="738"/>
        <end position="749"/>
    </location>
</feature>
<organism evidence="2 3">
    <name type="scientific">Trichomonas vaginalis (strain ATCC PRA-98 / G3)</name>
    <dbReference type="NCBI Taxonomy" id="412133"/>
    <lineage>
        <taxon>Eukaryota</taxon>
        <taxon>Metamonada</taxon>
        <taxon>Parabasalia</taxon>
        <taxon>Trichomonadida</taxon>
        <taxon>Trichomonadidae</taxon>
        <taxon>Trichomonas</taxon>
    </lineage>
</organism>
<reference evidence="2" key="1">
    <citation type="submission" date="2006-10" db="EMBL/GenBank/DDBJ databases">
        <authorList>
            <person name="Amadeo P."/>
            <person name="Zhao Q."/>
            <person name="Wortman J."/>
            <person name="Fraser-Liggett C."/>
            <person name="Carlton J."/>
        </authorList>
    </citation>
    <scope>NUCLEOTIDE SEQUENCE</scope>
    <source>
        <strain evidence="2">G3</strain>
    </source>
</reference>
<evidence type="ECO:0000313" key="3">
    <source>
        <dbReference type="Proteomes" id="UP000001542"/>
    </source>
</evidence>
<dbReference type="InParanoid" id="A2EN30"/>
<feature type="region of interest" description="Disordered" evidence="1">
    <location>
        <begin position="944"/>
        <end position="970"/>
    </location>
</feature>
<feature type="compositionally biased region" description="Low complexity" evidence="1">
    <location>
        <begin position="123"/>
        <end position="137"/>
    </location>
</feature>
<evidence type="ECO:0000256" key="1">
    <source>
        <dbReference type="SAM" id="MobiDB-lite"/>
    </source>
</evidence>
<feature type="compositionally biased region" description="Basic and acidic residues" evidence="1">
    <location>
        <begin position="515"/>
        <end position="528"/>
    </location>
</feature>
<protein>
    <submittedName>
        <fullName evidence="2">Uncharacterized protein</fullName>
    </submittedName>
</protein>
<feature type="compositionally biased region" description="Polar residues" evidence="1">
    <location>
        <begin position="258"/>
        <end position="295"/>
    </location>
</feature>
<feature type="compositionally biased region" description="Acidic residues" evidence="1">
    <location>
        <begin position="306"/>
        <end position="317"/>
    </location>
</feature>
<feature type="compositionally biased region" description="Acidic residues" evidence="1">
    <location>
        <begin position="347"/>
        <end position="375"/>
    </location>
</feature>
<feature type="compositionally biased region" description="Acidic residues" evidence="1">
    <location>
        <begin position="947"/>
        <end position="967"/>
    </location>
</feature>
<feature type="compositionally biased region" description="Acidic residues" evidence="1">
    <location>
        <begin position="699"/>
        <end position="713"/>
    </location>
</feature>
<feature type="compositionally biased region" description="Basic and acidic residues" evidence="1">
    <location>
        <begin position="831"/>
        <end position="840"/>
    </location>
</feature>
<feature type="region of interest" description="Disordered" evidence="1">
    <location>
        <begin position="733"/>
        <end position="907"/>
    </location>
</feature>
<dbReference type="EMBL" id="DS113436">
    <property type="protein sequence ID" value="EAY05938.1"/>
    <property type="molecule type" value="Genomic_DNA"/>
</dbReference>
<gene>
    <name evidence="2" type="ORF">TVAG_087160</name>
</gene>
<feature type="compositionally biased region" description="Polar residues" evidence="1">
    <location>
        <begin position="94"/>
        <end position="103"/>
    </location>
</feature>
<evidence type="ECO:0000313" key="2">
    <source>
        <dbReference type="EMBL" id="EAY05938.1"/>
    </source>
</evidence>
<proteinExistence type="predicted"/>
<feature type="compositionally biased region" description="Polar residues" evidence="1">
    <location>
        <begin position="68"/>
        <end position="87"/>
    </location>
</feature>
<dbReference type="KEGG" id="tva:4763805"/>
<feature type="compositionally biased region" description="Low complexity" evidence="1">
    <location>
        <begin position="795"/>
        <end position="822"/>
    </location>
</feature>
<feature type="compositionally biased region" description="Basic and acidic residues" evidence="1">
    <location>
        <begin position="752"/>
        <end position="765"/>
    </location>
</feature>
<dbReference type="VEuPathDB" id="TrichDB:TVAGG3_0334570"/>
<feature type="region of interest" description="Disordered" evidence="1">
    <location>
        <begin position="66"/>
        <end position="713"/>
    </location>
</feature>
<feature type="compositionally biased region" description="Polar residues" evidence="1">
    <location>
        <begin position="766"/>
        <end position="778"/>
    </location>
</feature>
<sequence>MTQEYKKGQFFAIQRHDSPTLTDIFPRYRTGTSNQHYLYSNDLNSTAEPLNFQPMSTIDFEERVVYRSSPSKNRNSPVPNTNSPLTSSRDKISVRNTSVSYMNETPVKESTIKSSLNSITPPSVVSEQRSSKSSSSQIRNDTKYDSIKTESVSSKKQSNNEIQNNKIASKVGSSPTYQTSTSPKPSNSISSPPKYNQINSPPKYSFMNSSPKLSTNSPTYSKSTAQNSISSKPTYIPYQSPLTKSDKYVLDVKEDIKSPQSGSYTNSSDSTKTSPINYQKYQKTPAKTNYNISNRSSKKYEVIDDKIEEEEEYDSDLPIEPMPKQEETKTKSPIPDNYKNISNINIDESDYSEYDDSEREDQISDDEEEEYDIDETVQSFFSPLKPPLSESHSVPPSPKSKKSSYEEIDTDSDDEPKKNLSPTRKSIIKHISENSDDEPEQVLSPTQKSIMIDGDHSQISDDESEEEKEFPSIVSPRKFNESAERSFVNDTQNGSAIGLPYYDPSLSVIDDEIEEKVKEKSPKEDKTLSPKVKSPRKQYRSSPSVPQKPQEKSPVNNSKSPKNITGSSPVNVTYKSPVTSNPVPSKTETISSRNNTNPAKVESKEIKKPVTTPTVANNVQSKNYLSNNSANARQNPIQKDFRPTSKHLLGSKPIKNINDEEDEKPSYYSLTEEESYDSQPNQAIKQKISDSYKPKQSISDEEESFNYEEDDEMLQPSISNHSFEEDKQYNARIGPGSAISQNSYSSMQTIEVKARPSEKPKENPIESKNSPLDNNVNPLQKLLGQINIKSEEKPSSQPKSSVPQQNKQQFNNNFQQKVNNQKIIENVTPIQKEEDKSHIDNEEEEDEFSIPDIAKKYLDSNSDDSDIELPPEAIKYLEEENTQVSLSDDQDIENNSPQKTTSGVDIQIRSKMNDESIEDNVRPVVSISQCSNVGYNSQAVSISIKGEEEEINDEEDGNAEESEEDIDISNIEEILKKYNVDLEEESQPDE</sequence>
<feature type="compositionally biased region" description="Polar residues" evidence="1">
    <location>
        <begin position="149"/>
        <end position="178"/>
    </location>
</feature>
<feature type="compositionally biased region" description="Basic and acidic residues" evidence="1">
    <location>
        <begin position="244"/>
        <end position="257"/>
    </location>
</feature>
<keyword evidence="3" id="KW-1185">Reference proteome</keyword>
<reference evidence="2" key="2">
    <citation type="journal article" date="2007" name="Science">
        <title>Draft genome sequence of the sexually transmitted pathogen Trichomonas vaginalis.</title>
        <authorList>
            <person name="Carlton J.M."/>
            <person name="Hirt R.P."/>
            <person name="Silva J.C."/>
            <person name="Delcher A.L."/>
            <person name="Schatz M."/>
            <person name="Zhao Q."/>
            <person name="Wortman J.R."/>
            <person name="Bidwell S.L."/>
            <person name="Alsmark U.C.M."/>
            <person name="Besteiro S."/>
            <person name="Sicheritz-Ponten T."/>
            <person name="Noel C.J."/>
            <person name="Dacks J.B."/>
            <person name="Foster P.G."/>
            <person name="Simillion C."/>
            <person name="Van de Peer Y."/>
            <person name="Miranda-Saavedra D."/>
            <person name="Barton G.J."/>
            <person name="Westrop G.D."/>
            <person name="Mueller S."/>
            <person name="Dessi D."/>
            <person name="Fiori P.L."/>
            <person name="Ren Q."/>
            <person name="Paulsen I."/>
            <person name="Zhang H."/>
            <person name="Bastida-Corcuera F.D."/>
            <person name="Simoes-Barbosa A."/>
            <person name="Brown M.T."/>
            <person name="Hayes R.D."/>
            <person name="Mukherjee M."/>
            <person name="Okumura C.Y."/>
            <person name="Schneider R."/>
            <person name="Smith A.J."/>
            <person name="Vanacova S."/>
            <person name="Villalvazo M."/>
            <person name="Haas B.J."/>
            <person name="Pertea M."/>
            <person name="Feldblyum T.V."/>
            <person name="Utterback T.R."/>
            <person name="Shu C.L."/>
            <person name="Osoegawa K."/>
            <person name="de Jong P.J."/>
            <person name="Hrdy I."/>
            <person name="Horvathova L."/>
            <person name="Zubacova Z."/>
            <person name="Dolezal P."/>
            <person name="Malik S.B."/>
            <person name="Logsdon J.M. Jr."/>
            <person name="Henze K."/>
            <person name="Gupta A."/>
            <person name="Wang C.C."/>
            <person name="Dunne R.L."/>
            <person name="Upcroft J.A."/>
            <person name="Upcroft P."/>
            <person name="White O."/>
            <person name="Salzberg S.L."/>
            <person name="Tang P."/>
            <person name="Chiu C.-H."/>
            <person name="Lee Y.-S."/>
            <person name="Embley T.M."/>
            <person name="Coombs G.H."/>
            <person name="Mottram J.C."/>
            <person name="Tachezy J."/>
            <person name="Fraser-Liggett C.M."/>
            <person name="Johnson P.J."/>
        </authorList>
    </citation>
    <scope>NUCLEOTIDE SEQUENCE [LARGE SCALE GENOMIC DNA]</scope>
    <source>
        <strain evidence="2">G3</strain>
    </source>
</reference>
<accession>A2EN30</accession>
<dbReference type="AlphaFoldDB" id="A2EN30"/>